<feature type="domain" description="Glycosyltransferase RgtA/B/C/D-like" evidence="3">
    <location>
        <begin position="152"/>
        <end position="262"/>
    </location>
</feature>
<feature type="transmembrane region" description="Helical" evidence="2">
    <location>
        <begin position="371"/>
        <end position="390"/>
    </location>
</feature>
<sequence>MYHPHRAPRRLPRTLKGRQGFAQGNGIASVQATGPRFSRGIIDLFLMGLLFLLSFNLNVDKVDATPFHPDESRWLNRSFYIEDLLDPFGATWQDYYLTRGQPPLGSYMMGIGQLVQDRPLHPNIAWDFFFDRERGWNETAGAMPSAEDLRAGRTTSGFVGALVVAAVYLLGRVLTNRVGGLAAGFFLAYHPLHIHIGSQALSDQLLNLLLTLTFLTAFRFAMRPTWGWAIALGVLFGLGGAAKLSPLLLSLPTAGLGLYFLVGRGLLDGARNRAGLNRRALKLIVQPAIAFVAFVVAYPYLWVAPLQHTYNLFKFRVDEMEAQGMVNDRNRVENSWIALDRIGNRIGEQWQTSAGPVSALNDRYGLTLNPFGFDPMLAMIGLVLFGVLVFRKGIRSPHAFVLLLVLAESGAIVLGLRSDLYRYQLPLVLVEAICISVLAGVIWRALVPFNAFAWLRGYGVLPADAGKLGADDPLPTAVAGEGGNRKRASRVRPAALPRPEAVQSPGLTS</sequence>
<dbReference type="AlphaFoldDB" id="A0A6J4UQG5"/>
<proteinExistence type="predicted"/>
<evidence type="ECO:0000259" key="3">
    <source>
        <dbReference type="Pfam" id="PF13231"/>
    </source>
</evidence>
<feature type="transmembrane region" description="Helical" evidence="2">
    <location>
        <begin position="423"/>
        <end position="446"/>
    </location>
</feature>
<keyword evidence="2" id="KW-0812">Transmembrane</keyword>
<accession>A0A6J4UQG5</accession>
<dbReference type="EMBL" id="CADCWI010000076">
    <property type="protein sequence ID" value="CAA9555936.1"/>
    <property type="molecule type" value="Genomic_DNA"/>
</dbReference>
<dbReference type="Pfam" id="PF13231">
    <property type="entry name" value="PMT_2"/>
    <property type="match status" value="1"/>
</dbReference>
<feature type="transmembrane region" description="Helical" evidence="2">
    <location>
        <begin position="399"/>
        <end position="417"/>
    </location>
</feature>
<keyword evidence="2" id="KW-1133">Transmembrane helix</keyword>
<feature type="transmembrane region" description="Helical" evidence="2">
    <location>
        <begin position="226"/>
        <end position="242"/>
    </location>
</feature>
<dbReference type="InterPro" id="IPR038731">
    <property type="entry name" value="RgtA/B/C-like"/>
</dbReference>
<organism evidence="4">
    <name type="scientific">uncultured Thermomicrobiales bacterium</name>
    <dbReference type="NCBI Taxonomy" id="1645740"/>
    <lineage>
        <taxon>Bacteria</taxon>
        <taxon>Pseudomonadati</taxon>
        <taxon>Thermomicrobiota</taxon>
        <taxon>Thermomicrobia</taxon>
        <taxon>Thermomicrobiales</taxon>
        <taxon>environmental samples</taxon>
    </lineage>
</organism>
<evidence type="ECO:0000256" key="1">
    <source>
        <dbReference type="SAM" id="MobiDB-lite"/>
    </source>
</evidence>
<gene>
    <name evidence="4" type="ORF">AVDCRST_MAG43-1469</name>
</gene>
<name>A0A6J4UQG5_9BACT</name>
<protein>
    <recommendedName>
        <fullName evidence="3">Glycosyltransferase RgtA/B/C/D-like domain-containing protein</fullName>
    </recommendedName>
</protein>
<feature type="transmembrane region" description="Helical" evidence="2">
    <location>
        <begin position="151"/>
        <end position="171"/>
    </location>
</feature>
<feature type="region of interest" description="Disordered" evidence="1">
    <location>
        <begin position="476"/>
        <end position="509"/>
    </location>
</feature>
<feature type="transmembrane region" description="Helical" evidence="2">
    <location>
        <begin position="41"/>
        <end position="59"/>
    </location>
</feature>
<evidence type="ECO:0000256" key="2">
    <source>
        <dbReference type="SAM" id="Phobius"/>
    </source>
</evidence>
<evidence type="ECO:0000313" key="4">
    <source>
        <dbReference type="EMBL" id="CAA9555936.1"/>
    </source>
</evidence>
<feature type="transmembrane region" description="Helical" evidence="2">
    <location>
        <begin position="279"/>
        <end position="301"/>
    </location>
</feature>
<reference evidence="4" key="1">
    <citation type="submission" date="2020-02" db="EMBL/GenBank/DDBJ databases">
        <authorList>
            <person name="Meier V. D."/>
        </authorList>
    </citation>
    <scope>NUCLEOTIDE SEQUENCE</scope>
    <source>
        <strain evidence="4">AVDCRST_MAG43</strain>
    </source>
</reference>
<feature type="transmembrane region" description="Helical" evidence="2">
    <location>
        <begin position="178"/>
        <end position="198"/>
    </location>
</feature>
<keyword evidence="2" id="KW-0472">Membrane</keyword>